<reference evidence="2" key="1">
    <citation type="journal article" date="2014" name="Front. Microbiol.">
        <title>High frequency of phylogenetically diverse reductive dehalogenase-homologous genes in deep subseafloor sedimentary metagenomes.</title>
        <authorList>
            <person name="Kawai M."/>
            <person name="Futagami T."/>
            <person name="Toyoda A."/>
            <person name="Takaki Y."/>
            <person name="Nishi S."/>
            <person name="Hori S."/>
            <person name="Arai W."/>
            <person name="Tsubouchi T."/>
            <person name="Morono Y."/>
            <person name="Uchiyama I."/>
            <person name="Ito T."/>
            <person name="Fujiyama A."/>
            <person name="Inagaki F."/>
            <person name="Takami H."/>
        </authorList>
    </citation>
    <scope>NUCLEOTIDE SEQUENCE</scope>
    <source>
        <strain evidence="2">Expedition CK06-06</strain>
    </source>
</reference>
<evidence type="ECO:0000313" key="2">
    <source>
        <dbReference type="EMBL" id="GAF82573.1"/>
    </source>
</evidence>
<dbReference type="EMBL" id="BARS01002191">
    <property type="protein sequence ID" value="GAF82573.1"/>
    <property type="molecule type" value="Genomic_DNA"/>
</dbReference>
<evidence type="ECO:0000259" key="1">
    <source>
        <dbReference type="Pfam" id="PF05378"/>
    </source>
</evidence>
<dbReference type="PANTHER" id="PTHR11365">
    <property type="entry name" value="5-OXOPROLINASE RELATED"/>
    <property type="match status" value="1"/>
</dbReference>
<comment type="caution">
    <text evidence="2">The sequence shown here is derived from an EMBL/GenBank/DDBJ whole genome shotgun (WGS) entry which is preliminary data.</text>
</comment>
<dbReference type="GO" id="GO:0005829">
    <property type="term" value="C:cytosol"/>
    <property type="evidence" value="ECO:0007669"/>
    <property type="project" value="TreeGrafter"/>
</dbReference>
<gene>
    <name evidence="2" type="ORF">S01H1_04118</name>
</gene>
<dbReference type="InterPro" id="IPR045079">
    <property type="entry name" value="Oxoprolinase-like"/>
</dbReference>
<protein>
    <recommendedName>
        <fullName evidence="1">Hydantoinase/oxoprolinase N-terminal domain-containing protein</fullName>
    </recommendedName>
</protein>
<dbReference type="InterPro" id="IPR008040">
    <property type="entry name" value="Hydant_A_N"/>
</dbReference>
<name>X0SNC0_9ZZZZ</name>
<sequence length="147" mass="16159">MSYRIAIDVGGTFTDLVYVGDGLLPRVVKTPTTAKNEALGVLEGLARIAVQEGLSLRELLSRSELIVHGTTVATNAMIQAEGAQTGLLATKGFRDDIELRRGMKERIFDPRYPSPTPLAPRRRRLTVDERVDSEGRVLKALDEGEVR</sequence>
<feature type="domain" description="Hydantoinase/oxoprolinase N-terminal" evidence="1">
    <location>
        <begin position="4"/>
        <end position="147"/>
    </location>
</feature>
<dbReference type="Pfam" id="PF05378">
    <property type="entry name" value="Hydant_A_N"/>
    <property type="match status" value="1"/>
</dbReference>
<dbReference type="PANTHER" id="PTHR11365:SF23">
    <property type="entry name" value="HYPOTHETICAL 5-OXOPROLINASE (EUROFUNG)-RELATED"/>
    <property type="match status" value="1"/>
</dbReference>
<dbReference type="GO" id="GO:0006749">
    <property type="term" value="P:glutathione metabolic process"/>
    <property type="evidence" value="ECO:0007669"/>
    <property type="project" value="TreeGrafter"/>
</dbReference>
<organism evidence="2">
    <name type="scientific">marine sediment metagenome</name>
    <dbReference type="NCBI Taxonomy" id="412755"/>
    <lineage>
        <taxon>unclassified sequences</taxon>
        <taxon>metagenomes</taxon>
        <taxon>ecological metagenomes</taxon>
    </lineage>
</organism>
<proteinExistence type="predicted"/>
<feature type="non-terminal residue" evidence="2">
    <location>
        <position position="147"/>
    </location>
</feature>
<accession>X0SNC0</accession>
<dbReference type="GO" id="GO:0017168">
    <property type="term" value="F:5-oxoprolinase (ATP-hydrolyzing) activity"/>
    <property type="evidence" value="ECO:0007669"/>
    <property type="project" value="TreeGrafter"/>
</dbReference>
<dbReference type="AlphaFoldDB" id="X0SNC0"/>